<dbReference type="PROSITE" id="PS00138">
    <property type="entry name" value="SUBTILASE_SER"/>
    <property type="match status" value="1"/>
</dbReference>
<keyword evidence="3 5" id="KW-0378">Hydrolase</keyword>
<feature type="active site" description="Charge relay system" evidence="5">
    <location>
        <position position="209"/>
    </location>
</feature>
<evidence type="ECO:0000256" key="2">
    <source>
        <dbReference type="ARBA" id="ARBA00022670"/>
    </source>
</evidence>
<dbReference type="Proteomes" id="UP000029736">
    <property type="component" value="Unassembled WGS sequence"/>
</dbReference>
<dbReference type="Gene3D" id="2.60.40.10">
    <property type="entry name" value="Immunoglobulins"/>
    <property type="match status" value="1"/>
</dbReference>
<dbReference type="Pfam" id="PF20009">
    <property type="entry name" value="GEVED"/>
    <property type="match status" value="1"/>
</dbReference>
<evidence type="ECO:0000256" key="4">
    <source>
        <dbReference type="ARBA" id="ARBA00022825"/>
    </source>
</evidence>
<evidence type="ECO:0000259" key="8">
    <source>
        <dbReference type="PROSITE" id="PS50853"/>
    </source>
</evidence>
<keyword evidence="2 5" id="KW-0645">Protease</keyword>
<dbReference type="PROSITE" id="PS51892">
    <property type="entry name" value="SUBTILASE"/>
    <property type="match status" value="1"/>
</dbReference>
<feature type="chain" id="PRO_5005417274" description="Fibronectin type-III domain-containing protein" evidence="7">
    <location>
        <begin position="23"/>
        <end position="884"/>
    </location>
</feature>
<evidence type="ECO:0000313" key="10">
    <source>
        <dbReference type="Proteomes" id="UP000029736"/>
    </source>
</evidence>
<dbReference type="GO" id="GO:0006508">
    <property type="term" value="P:proteolysis"/>
    <property type="evidence" value="ECO:0007669"/>
    <property type="project" value="UniProtKB-KW"/>
</dbReference>
<dbReference type="InterPro" id="IPR013783">
    <property type="entry name" value="Ig-like_fold"/>
</dbReference>
<organism evidence="9 10">
    <name type="scientific">Phaeodactylibacter xiamenensis</name>
    <dbReference type="NCBI Taxonomy" id="1524460"/>
    <lineage>
        <taxon>Bacteria</taxon>
        <taxon>Pseudomonadati</taxon>
        <taxon>Bacteroidota</taxon>
        <taxon>Saprospiria</taxon>
        <taxon>Saprospirales</taxon>
        <taxon>Haliscomenobacteraceae</taxon>
        <taxon>Phaeodactylibacter</taxon>
    </lineage>
</organism>
<dbReference type="CDD" id="cd00063">
    <property type="entry name" value="FN3"/>
    <property type="match status" value="2"/>
</dbReference>
<comment type="caution">
    <text evidence="9">The sequence shown here is derived from an EMBL/GenBank/DDBJ whole genome shotgun (WGS) entry which is preliminary data.</text>
</comment>
<dbReference type="SUPFAM" id="SSF52743">
    <property type="entry name" value="Subtilisin-like"/>
    <property type="match status" value="1"/>
</dbReference>
<dbReference type="Pfam" id="PF00041">
    <property type="entry name" value="fn3"/>
    <property type="match status" value="1"/>
</dbReference>
<dbReference type="InterPro" id="IPR023828">
    <property type="entry name" value="Peptidase_S8_Ser-AS"/>
</dbReference>
<dbReference type="PANTHER" id="PTHR43806">
    <property type="entry name" value="PEPTIDASE S8"/>
    <property type="match status" value="1"/>
</dbReference>
<dbReference type="Gene3D" id="3.40.50.200">
    <property type="entry name" value="Peptidase S8/S53 domain"/>
    <property type="match status" value="1"/>
</dbReference>
<keyword evidence="7" id="KW-0732">Signal</keyword>
<dbReference type="InterPro" id="IPR036116">
    <property type="entry name" value="FN3_sf"/>
</dbReference>
<dbReference type="InterPro" id="IPR000209">
    <property type="entry name" value="Peptidase_S8/S53_dom"/>
</dbReference>
<dbReference type="InterPro" id="IPR022398">
    <property type="entry name" value="Peptidase_S8_His-AS"/>
</dbReference>
<evidence type="ECO:0000256" key="1">
    <source>
        <dbReference type="ARBA" id="ARBA00011073"/>
    </source>
</evidence>
<dbReference type="PRINTS" id="PR00723">
    <property type="entry name" value="SUBTILISIN"/>
</dbReference>
<dbReference type="PROSITE" id="PS00137">
    <property type="entry name" value="SUBTILASE_HIS"/>
    <property type="match status" value="1"/>
</dbReference>
<dbReference type="InterPro" id="IPR036852">
    <property type="entry name" value="Peptidase_S8/S53_dom_sf"/>
</dbReference>
<dbReference type="OrthoDB" id="9792152at2"/>
<dbReference type="GO" id="GO:0004252">
    <property type="term" value="F:serine-type endopeptidase activity"/>
    <property type="evidence" value="ECO:0007669"/>
    <property type="project" value="UniProtKB-UniRule"/>
</dbReference>
<evidence type="ECO:0000313" key="9">
    <source>
        <dbReference type="EMBL" id="KGE86665.1"/>
    </source>
</evidence>
<dbReference type="EMBL" id="JPOS01000075">
    <property type="protein sequence ID" value="KGE86665.1"/>
    <property type="molecule type" value="Genomic_DNA"/>
</dbReference>
<dbReference type="InterPro" id="IPR050131">
    <property type="entry name" value="Peptidase_S8_subtilisin-like"/>
</dbReference>
<feature type="active site" description="Charge relay system" evidence="5">
    <location>
        <position position="380"/>
    </location>
</feature>
<dbReference type="Pfam" id="PF00082">
    <property type="entry name" value="Peptidase_S8"/>
    <property type="match status" value="1"/>
</dbReference>
<comment type="similarity">
    <text evidence="1 5 6">Belongs to the peptidase S8 family.</text>
</comment>
<keyword evidence="4 5" id="KW-0720">Serine protease</keyword>
<dbReference type="InterPro" id="IPR023827">
    <property type="entry name" value="Peptidase_S8_Asp-AS"/>
</dbReference>
<keyword evidence="10" id="KW-1185">Reference proteome</keyword>
<evidence type="ECO:0000256" key="3">
    <source>
        <dbReference type="ARBA" id="ARBA00022801"/>
    </source>
</evidence>
<feature type="active site" description="Charge relay system" evidence="5">
    <location>
        <position position="155"/>
    </location>
</feature>
<evidence type="ECO:0000256" key="5">
    <source>
        <dbReference type="PROSITE-ProRule" id="PRU01240"/>
    </source>
</evidence>
<feature type="signal peptide" evidence="7">
    <location>
        <begin position="1"/>
        <end position="22"/>
    </location>
</feature>
<dbReference type="PROSITE" id="PS50853">
    <property type="entry name" value="FN3"/>
    <property type="match status" value="1"/>
</dbReference>
<feature type="domain" description="Fibronectin type-III" evidence="8">
    <location>
        <begin position="547"/>
        <end position="632"/>
    </location>
</feature>
<dbReference type="PANTHER" id="PTHR43806:SF11">
    <property type="entry name" value="CEREVISIN-RELATED"/>
    <property type="match status" value="1"/>
</dbReference>
<accession>A0A098S3D8</accession>
<protein>
    <recommendedName>
        <fullName evidence="8">Fibronectin type-III domain-containing protein</fullName>
    </recommendedName>
</protein>
<dbReference type="AlphaFoldDB" id="A0A098S3D8"/>
<dbReference type="PROSITE" id="PS00136">
    <property type="entry name" value="SUBTILASE_ASP"/>
    <property type="match status" value="1"/>
</dbReference>
<evidence type="ECO:0000256" key="7">
    <source>
        <dbReference type="SAM" id="SignalP"/>
    </source>
</evidence>
<dbReference type="SUPFAM" id="SSF49265">
    <property type="entry name" value="Fibronectin type III"/>
    <property type="match status" value="1"/>
</dbReference>
<dbReference type="InterPro" id="IPR045474">
    <property type="entry name" value="GEVED"/>
</dbReference>
<sequence>MRCARRKKNYCFLICCVLFASAYGQRVPGELIVQLNSEKALNKDAFPTGFVYKKTLSRRTFIHLLAYDTLHYGPAEAIQQLSKSPDVNLVQLNHRLQIRDTIPADPFFPQQWQWQNLSAQNSVPDADVDAELAWSLPSYGPATAFGDTIVIAMLDDGIQANHPDLAPKLWHNRKEIPNNHIDDDQNGYVDDYHGWNPVLESDHIHQGHHGTPVAGMIGAAWQNGNGGTGIAPQIKIMVVAGSSQTEADAIAAYAYVLEQRLRYNETQGEAGAFVVATNTSWGVNGLSPSEAPVWCQIYDDLGEAGILNCAATSNSGWNIDEVGDMPTACSSPYLITVTASDRMDECTGAYGPVSVDLAAPGKEVFTTHPGGSYGWSSGTSFASPIAAGTIGLLYSATCPDLSSLAHTDPGAAALEAKSILLNTTDALPSMAGQTVTGGRLNTFRALQELALNCAPCAPVYNLNLTPNGTQEALAQWTTADSSLSVTLDWRPAGSAEWESAPNASSPFLLTGLDTCTGYEVRLVRQCTDGLTSVSPIAEVRTQGCCLPPAQLTATSVGNTSAALSWEVSENNTAYQIRVQDDSGWIFNTTHSGHSLQLSGLSPCTAYEAYLTTTCAEDSNSFSSLRFVTTGCGSCTDFEYCTSYGGTSGTEWIDAVSFGTQYHHSGLNEGNPLFPGAGFSASRGQIVPVSVRPGFQHIAYPEYIRIWIDLNQDGHFAPTAELLVDTILLPGYDSLGTELFIPDGAATGNTLMRISLKWAGFGSMRPQPCEPHIHFGEVEDYCVDIQEQPLISSADAPKRTGNALQAWPNPFGSQLQLKVTTAAPEAEIQLLGVDGRLILQRTMRLRSDQPVRLPIPPSLPRGWYLLRANVGTQVFRQPVLHHSAE</sequence>
<dbReference type="STRING" id="1524460.IX84_19435"/>
<dbReference type="InterPro" id="IPR015500">
    <property type="entry name" value="Peptidase_S8_subtilisin-rel"/>
</dbReference>
<proteinExistence type="inferred from homology"/>
<dbReference type="RefSeq" id="WP_044224141.1">
    <property type="nucleotide sequence ID" value="NZ_JBKAGJ010000016.1"/>
</dbReference>
<dbReference type="InterPro" id="IPR003961">
    <property type="entry name" value="FN3_dom"/>
</dbReference>
<evidence type="ECO:0000256" key="6">
    <source>
        <dbReference type="RuleBase" id="RU003355"/>
    </source>
</evidence>
<gene>
    <name evidence="9" type="ORF">IX84_19435</name>
</gene>
<reference evidence="9 10" key="1">
    <citation type="journal article" date="2014" name="Int. J. Syst. Evol. Microbiol.">
        <title>Phaeodactylibacter xiamenensis gen. nov., sp. nov., a member of the family Saprospiraceae isolated from the marine alga Phaeodactylum tricornutum.</title>
        <authorList>
            <person name="Chen Z.Jr."/>
            <person name="Lei X."/>
            <person name="Lai Q."/>
            <person name="Li Y."/>
            <person name="Zhang B."/>
            <person name="Zhang J."/>
            <person name="Zhang H."/>
            <person name="Yang L."/>
            <person name="Zheng W."/>
            <person name="Tian Y."/>
            <person name="Yu Z."/>
            <person name="Xu H.Jr."/>
            <person name="Zheng T."/>
        </authorList>
    </citation>
    <scope>NUCLEOTIDE SEQUENCE [LARGE SCALE GENOMIC DNA]</scope>
    <source>
        <strain evidence="9 10">KD52</strain>
    </source>
</reference>
<name>A0A098S3D8_9BACT</name>